<dbReference type="Proteomes" id="UP001595796">
    <property type="component" value="Unassembled WGS sequence"/>
</dbReference>
<proteinExistence type="predicted"/>
<keyword evidence="2" id="KW-0067">ATP-binding</keyword>
<evidence type="ECO:0000313" key="4">
    <source>
        <dbReference type="Proteomes" id="UP001595796"/>
    </source>
</evidence>
<dbReference type="RefSeq" id="WP_114957844.1">
    <property type="nucleotide sequence ID" value="NZ_JBHSJF010000008.1"/>
</dbReference>
<dbReference type="InterPro" id="IPR005654">
    <property type="entry name" value="ATPase_AFG1-like"/>
</dbReference>
<name>A0ABV9ZA78_9HYPH</name>
<keyword evidence="1" id="KW-0547">Nucleotide-binding</keyword>
<dbReference type="NCBIfam" id="NF040713">
    <property type="entry name" value="ZapE"/>
    <property type="match status" value="1"/>
</dbReference>
<evidence type="ECO:0000256" key="1">
    <source>
        <dbReference type="ARBA" id="ARBA00022741"/>
    </source>
</evidence>
<sequence length="370" mass="40442">MQQTLDQNYAELARLGAIRPDPAQIAVVGKLDALLTELDGTPKGPGLFDRLFGKKAPAPRGLYIWGEVGRGKTLLMDQFFDLAPHDAKRRAHFHAFMVEVHGRLHEVRQRQNGKGGDAILEVADEIAAEGKLLCLDEFQVTDIADAMLLSRLFGRMFERGAVLVTTSNEPPDGLYRNGLNRHLFLPFIDLLKERVDVVKLDAPSDFRLEKLAAAPTWYVPADGTAKKAVDAAFERLAGAAKGGPQTLRVQGRDVVVPNALNGVARYTFEGLCGALLGPADLGAIAQRYHSIVLDGIPLLDTAAPDQVRRFIILIDELYDNRVKLIASAAAEPDALLTSGKQAVAFKRTASRLVEMRSKEWLSLPHGRAVT</sequence>
<dbReference type="PANTHER" id="PTHR12169:SF6">
    <property type="entry name" value="AFG1-LIKE ATPASE"/>
    <property type="match status" value="1"/>
</dbReference>
<dbReference type="Gene3D" id="3.40.50.300">
    <property type="entry name" value="P-loop containing nucleotide triphosphate hydrolases"/>
    <property type="match status" value="1"/>
</dbReference>
<evidence type="ECO:0000313" key="3">
    <source>
        <dbReference type="EMBL" id="MFC5069836.1"/>
    </source>
</evidence>
<accession>A0ABV9ZA78</accession>
<dbReference type="GO" id="GO:0051301">
    <property type="term" value="P:cell division"/>
    <property type="evidence" value="ECO:0007669"/>
    <property type="project" value="UniProtKB-KW"/>
</dbReference>
<organism evidence="3 4">
    <name type="scientific">Flaviflagellibacter deserti</name>
    <dbReference type="NCBI Taxonomy" id="2267266"/>
    <lineage>
        <taxon>Bacteria</taxon>
        <taxon>Pseudomonadati</taxon>
        <taxon>Pseudomonadota</taxon>
        <taxon>Alphaproteobacteria</taxon>
        <taxon>Hyphomicrobiales</taxon>
        <taxon>Flaviflagellibacter</taxon>
    </lineage>
</organism>
<dbReference type="InterPro" id="IPR027417">
    <property type="entry name" value="P-loop_NTPase"/>
</dbReference>
<reference evidence="4" key="1">
    <citation type="journal article" date="2019" name="Int. J. Syst. Evol. Microbiol.">
        <title>The Global Catalogue of Microorganisms (GCM) 10K type strain sequencing project: providing services to taxonomists for standard genome sequencing and annotation.</title>
        <authorList>
            <consortium name="The Broad Institute Genomics Platform"/>
            <consortium name="The Broad Institute Genome Sequencing Center for Infectious Disease"/>
            <person name="Wu L."/>
            <person name="Ma J."/>
        </authorList>
    </citation>
    <scope>NUCLEOTIDE SEQUENCE [LARGE SCALE GENOMIC DNA]</scope>
    <source>
        <strain evidence="4">CGMCC 1.16444</strain>
    </source>
</reference>
<dbReference type="SUPFAM" id="SSF52540">
    <property type="entry name" value="P-loop containing nucleoside triphosphate hydrolases"/>
    <property type="match status" value="1"/>
</dbReference>
<protein>
    <submittedName>
        <fullName evidence="3">Cell division protein ZapE</fullName>
    </submittedName>
</protein>
<keyword evidence="3" id="KW-0131">Cell cycle</keyword>
<keyword evidence="3" id="KW-0132">Cell division</keyword>
<dbReference type="Pfam" id="PF03969">
    <property type="entry name" value="AFG1_ATPase"/>
    <property type="match status" value="1"/>
</dbReference>
<dbReference type="PANTHER" id="PTHR12169">
    <property type="entry name" value="ATPASE N2B"/>
    <property type="match status" value="1"/>
</dbReference>
<keyword evidence="4" id="KW-1185">Reference proteome</keyword>
<evidence type="ECO:0000256" key="2">
    <source>
        <dbReference type="ARBA" id="ARBA00022840"/>
    </source>
</evidence>
<comment type="caution">
    <text evidence="3">The sequence shown here is derived from an EMBL/GenBank/DDBJ whole genome shotgun (WGS) entry which is preliminary data.</text>
</comment>
<dbReference type="EMBL" id="JBHSJF010000008">
    <property type="protein sequence ID" value="MFC5069836.1"/>
    <property type="molecule type" value="Genomic_DNA"/>
</dbReference>
<gene>
    <name evidence="3" type="primary">zapE</name>
    <name evidence="3" type="ORF">ACFPFW_17615</name>
</gene>